<sequence length="140" mass="15234">MSAVLRAYGAEFDVEAFLTGCSMPVCAVKRRGELVFPASRPNGRRHEQSGIHVLASGAEFDEFPRQVEDASTFLQVEAEQVRRLVTFPGVECVTLDFGIACRDIAWQSDHLPAELVRLAGSLGLAIELSHYPTGEAAEDA</sequence>
<dbReference type="AlphaFoldDB" id="A0A5B9WFB5"/>
<proteinExistence type="predicted"/>
<dbReference type="EMBL" id="CP042997">
    <property type="protein sequence ID" value="QEH38755.1"/>
    <property type="molecule type" value="Genomic_DNA"/>
</dbReference>
<evidence type="ECO:0000313" key="2">
    <source>
        <dbReference type="Proteomes" id="UP000324233"/>
    </source>
</evidence>
<dbReference type="RefSeq" id="WP_148598164.1">
    <property type="nucleotide sequence ID" value="NZ_CP042997.1"/>
</dbReference>
<organism evidence="1 2">
    <name type="scientific">Aquisphaera giovannonii</name>
    <dbReference type="NCBI Taxonomy" id="406548"/>
    <lineage>
        <taxon>Bacteria</taxon>
        <taxon>Pseudomonadati</taxon>
        <taxon>Planctomycetota</taxon>
        <taxon>Planctomycetia</taxon>
        <taxon>Isosphaerales</taxon>
        <taxon>Isosphaeraceae</taxon>
        <taxon>Aquisphaera</taxon>
    </lineage>
</organism>
<accession>A0A5B9WFB5</accession>
<reference evidence="1 2" key="1">
    <citation type="submission" date="2019-08" db="EMBL/GenBank/DDBJ databases">
        <title>Deep-cultivation of Planctomycetes and their phenomic and genomic characterization uncovers novel biology.</title>
        <authorList>
            <person name="Wiegand S."/>
            <person name="Jogler M."/>
            <person name="Boedeker C."/>
            <person name="Pinto D."/>
            <person name="Vollmers J."/>
            <person name="Rivas-Marin E."/>
            <person name="Kohn T."/>
            <person name="Peeters S.H."/>
            <person name="Heuer A."/>
            <person name="Rast P."/>
            <person name="Oberbeckmann S."/>
            <person name="Bunk B."/>
            <person name="Jeske O."/>
            <person name="Meyerdierks A."/>
            <person name="Storesund J.E."/>
            <person name="Kallscheuer N."/>
            <person name="Luecker S."/>
            <person name="Lage O.M."/>
            <person name="Pohl T."/>
            <person name="Merkel B.J."/>
            <person name="Hornburger P."/>
            <person name="Mueller R.-W."/>
            <person name="Bruemmer F."/>
            <person name="Labrenz M."/>
            <person name="Spormann A.M."/>
            <person name="Op den Camp H."/>
            <person name="Overmann J."/>
            <person name="Amann R."/>
            <person name="Jetten M.S.M."/>
            <person name="Mascher T."/>
            <person name="Medema M.H."/>
            <person name="Devos D.P."/>
            <person name="Kaster A.-K."/>
            <person name="Ovreas L."/>
            <person name="Rohde M."/>
            <person name="Galperin M.Y."/>
            <person name="Jogler C."/>
        </authorList>
    </citation>
    <scope>NUCLEOTIDE SEQUENCE [LARGE SCALE GENOMIC DNA]</scope>
    <source>
        <strain evidence="1 2">OJF2</strain>
    </source>
</reference>
<gene>
    <name evidence="1" type="ORF">OJF2_73610</name>
</gene>
<keyword evidence="2" id="KW-1185">Reference proteome</keyword>
<name>A0A5B9WFB5_9BACT</name>
<dbReference type="KEGG" id="agv:OJF2_73610"/>
<dbReference type="Proteomes" id="UP000324233">
    <property type="component" value="Chromosome"/>
</dbReference>
<protein>
    <recommendedName>
        <fullName evidence="3">DUF4279 domain-containing protein</fullName>
    </recommendedName>
</protein>
<dbReference type="OrthoDB" id="1358056at2"/>
<evidence type="ECO:0008006" key="3">
    <source>
        <dbReference type="Google" id="ProtNLM"/>
    </source>
</evidence>
<evidence type="ECO:0000313" key="1">
    <source>
        <dbReference type="EMBL" id="QEH38755.1"/>
    </source>
</evidence>